<reference evidence="1 2" key="1">
    <citation type="submission" date="2014-06" db="EMBL/GenBank/DDBJ databases">
        <title>Functional and comparative genomic analyses of the Drosophila gut microbiota identify candidate symbiosis factors.</title>
        <authorList>
            <person name="Newell P.D."/>
            <person name="Chaston J.M."/>
            <person name="Douglas A.E."/>
        </authorList>
    </citation>
    <scope>NUCLEOTIDE SEQUENCE [LARGE SCALE GENOMIC DNA]</scope>
    <source>
        <strain evidence="1 2">DmCS_006</strain>
    </source>
</reference>
<accession>A0A094YVC6</accession>
<organism evidence="1 2">
    <name type="scientific">Acetobacter tropicalis</name>
    <dbReference type="NCBI Taxonomy" id="104102"/>
    <lineage>
        <taxon>Bacteria</taxon>
        <taxon>Pseudomonadati</taxon>
        <taxon>Pseudomonadota</taxon>
        <taxon>Alphaproteobacteria</taxon>
        <taxon>Acetobacterales</taxon>
        <taxon>Acetobacteraceae</taxon>
        <taxon>Acetobacter</taxon>
    </lineage>
</organism>
<dbReference type="Proteomes" id="UP000029448">
    <property type="component" value="Unassembled WGS sequence"/>
</dbReference>
<protein>
    <submittedName>
        <fullName evidence="1">Uncharacterized protein</fullName>
    </submittedName>
</protein>
<dbReference type="STRING" id="104102.AtDm6_0557"/>
<name>A0A094YVC6_9PROT</name>
<sequence length="138" mass="15558">MHQTDLFSYPFPPLPTSPRTHFTAEELRLSYSPPQHFTPQITPDSWLYLVSNKENAQHLLSSGVHLAKTEPLLLIERNGVCAWRDKLAEDPATATASPCVLRLRRSMVADMLEPDPDHSAEFSAECYLLTGAPQEQDR</sequence>
<dbReference type="AlphaFoldDB" id="A0A094YVC6"/>
<dbReference type="EMBL" id="JOKM01000018">
    <property type="protein sequence ID" value="KGB25362.1"/>
    <property type="molecule type" value="Genomic_DNA"/>
</dbReference>
<evidence type="ECO:0000313" key="2">
    <source>
        <dbReference type="Proteomes" id="UP000029448"/>
    </source>
</evidence>
<proteinExistence type="predicted"/>
<keyword evidence="2" id="KW-1185">Reference proteome</keyword>
<dbReference type="RefSeq" id="WP_052051152.1">
    <property type="nucleotide sequence ID" value="NZ_JACAOJ010000008.1"/>
</dbReference>
<evidence type="ECO:0000313" key="1">
    <source>
        <dbReference type="EMBL" id="KGB25362.1"/>
    </source>
</evidence>
<comment type="caution">
    <text evidence="1">The sequence shown here is derived from an EMBL/GenBank/DDBJ whole genome shotgun (WGS) entry which is preliminary data.</text>
</comment>
<dbReference type="PATRIC" id="fig|104102.7.peg.555"/>
<dbReference type="GeneID" id="89479256"/>
<gene>
    <name evidence="1" type="ORF">AtDm6_0557</name>
</gene>